<dbReference type="Gene3D" id="3.90.950.10">
    <property type="match status" value="1"/>
</dbReference>
<dbReference type="PANTHER" id="PTHR43213:SF5">
    <property type="entry name" value="BIFUNCTIONAL DTTP_UTP PYROPHOSPHATASE_METHYLTRANSFERASE PROTEIN-RELATED"/>
    <property type="match status" value="1"/>
</dbReference>
<evidence type="ECO:0000313" key="4">
    <source>
        <dbReference type="EMBL" id="KAF1085632.1"/>
    </source>
</evidence>
<comment type="function">
    <text evidence="3">Nucleoside triphosphate pyrophosphatase that hydrolyzes dTTP and UTP. May have a dual role in cell division arrest and in preventing the incorporation of modified nucleotides into cellular nucleic acids.</text>
</comment>
<organism evidence="4 5">
    <name type="scientific">Sporotomaculum syntrophicum</name>
    <dbReference type="NCBI Taxonomy" id="182264"/>
    <lineage>
        <taxon>Bacteria</taxon>
        <taxon>Bacillati</taxon>
        <taxon>Bacillota</taxon>
        <taxon>Clostridia</taxon>
        <taxon>Eubacteriales</taxon>
        <taxon>Desulfallaceae</taxon>
        <taxon>Sporotomaculum</taxon>
    </lineage>
</organism>
<dbReference type="HAMAP" id="MF_00528">
    <property type="entry name" value="Maf"/>
    <property type="match status" value="1"/>
</dbReference>
<dbReference type="CDD" id="cd00555">
    <property type="entry name" value="Maf"/>
    <property type="match status" value="1"/>
</dbReference>
<keyword evidence="3" id="KW-0546">Nucleotide metabolism</keyword>
<comment type="caution">
    <text evidence="4">The sequence shown here is derived from an EMBL/GenBank/DDBJ whole genome shotgun (WGS) entry which is preliminary data.</text>
</comment>
<dbReference type="PANTHER" id="PTHR43213">
    <property type="entry name" value="BIFUNCTIONAL DTTP/UTP PYROPHOSPHATASE/METHYLTRANSFERASE PROTEIN-RELATED"/>
    <property type="match status" value="1"/>
</dbReference>
<dbReference type="Pfam" id="PF02545">
    <property type="entry name" value="Maf"/>
    <property type="match status" value="1"/>
</dbReference>
<feature type="site" description="Important for substrate specificity" evidence="3">
    <location>
        <position position="12"/>
    </location>
</feature>
<accession>A0A9D3AY34</accession>
<dbReference type="EMBL" id="LSRS01000003">
    <property type="protein sequence ID" value="KAF1085632.1"/>
    <property type="molecule type" value="Genomic_DNA"/>
</dbReference>
<evidence type="ECO:0000256" key="2">
    <source>
        <dbReference type="ARBA" id="ARBA00022801"/>
    </source>
</evidence>
<dbReference type="SUPFAM" id="SSF52972">
    <property type="entry name" value="ITPase-like"/>
    <property type="match status" value="1"/>
</dbReference>
<dbReference type="AlphaFoldDB" id="A0A9D3AY34"/>
<reference evidence="4" key="1">
    <citation type="submission" date="2016-02" db="EMBL/GenBank/DDBJ databases">
        <title>Draft Genome Sequence of Sporotomaculum syntrophicum Strain FB, a Syntrophic Benzoate Degrader.</title>
        <authorList>
            <person name="Nobu M.K."/>
            <person name="Narihiro T."/>
            <person name="Qiu Y.-L."/>
            <person name="Ohashi A."/>
            <person name="Liu W.-T."/>
            <person name="Yuji S."/>
        </authorList>
    </citation>
    <scope>NUCLEOTIDE SEQUENCE</scope>
    <source>
        <strain evidence="4">FB</strain>
    </source>
</reference>
<proteinExistence type="inferred from homology"/>
<keyword evidence="5" id="KW-1185">Reference proteome</keyword>
<comment type="similarity">
    <text evidence="3">Belongs to the Maf family. YhdE subfamily.</text>
</comment>
<evidence type="ECO:0000256" key="3">
    <source>
        <dbReference type="HAMAP-Rule" id="MF_00528"/>
    </source>
</evidence>
<dbReference type="GO" id="GO:0047429">
    <property type="term" value="F:nucleoside triphosphate diphosphatase activity"/>
    <property type="evidence" value="ECO:0007669"/>
    <property type="project" value="UniProtKB-EC"/>
</dbReference>
<evidence type="ECO:0000256" key="1">
    <source>
        <dbReference type="ARBA" id="ARBA00001968"/>
    </source>
</evidence>
<comment type="caution">
    <text evidence="3">Lacks conserved residue(s) required for the propagation of feature annotation.</text>
</comment>
<sequence>MPTIYLASSSPRRRELLEQIGLPYTIVTVDVDESLLPGLSPIEQVVALSQRKARAAATIYSEGIVIAADTVVVLDGQVLGKPANEAEALTMLERLQGNVHEVLTGITLLELAGDRVFSDFECTEVQMRDVSRDELMRYITTKEPFDKAGAYGVQGLAAVFVAGIRGCYFNVVGLPLFKLTQMLKEFNVDVSSYWR</sequence>
<evidence type="ECO:0000313" key="5">
    <source>
        <dbReference type="Proteomes" id="UP000798488"/>
    </source>
</evidence>
<gene>
    <name evidence="4" type="primary">maf</name>
    <name evidence="4" type="ORF">SPSYN_01775</name>
</gene>
<keyword evidence="3" id="KW-0963">Cytoplasm</keyword>
<keyword evidence="2 3" id="KW-0378">Hydrolase</keyword>
<comment type="cofactor">
    <cofactor evidence="1 3">
        <name>a divalent metal cation</name>
        <dbReference type="ChEBI" id="CHEBI:60240"/>
    </cofactor>
</comment>
<protein>
    <recommendedName>
        <fullName evidence="3">dTTP/UTP pyrophosphatase</fullName>
        <shortName evidence="3">dTTPase/UTPase</shortName>
        <ecNumber evidence="3">3.6.1.9</ecNumber>
    </recommendedName>
    <alternativeName>
        <fullName evidence="3">Nucleoside triphosphate pyrophosphatase</fullName>
    </alternativeName>
    <alternativeName>
        <fullName evidence="3">Nucleotide pyrophosphatase</fullName>
        <shortName evidence="3">Nucleotide PPase</shortName>
    </alternativeName>
</protein>
<dbReference type="Proteomes" id="UP000798488">
    <property type="component" value="Unassembled WGS sequence"/>
</dbReference>
<dbReference type="NCBIfam" id="TIGR00172">
    <property type="entry name" value="maf"/>
    <property type="match status" value="1"/>
</dbReference>
<comment type="catalytic activity">
    <reaction evidence="3">
        <text>dTTP + H2O = dTMP + diphosphate + H(+)</text>
        <dbReference type="Rhea" id="RHEA:28534"/>
        <dbReference type="ChEBI" id="CHEBI:15377"/>
        <dbReference type="ChEBI" id="CHEBI:15378"/>
        <dbReference type="ChEBI" id="CHEBI:33019"/>
        <dbReference type="ChEBI" id="CHEBI:37568"/>
        <dbReference type="ChEBI" id="CHEBI:63528"/>
        <dbReference type="EC" id="3.6.1.9"/>
    </reaction>
</comment>
<dbReference type="InterPro" id="IPR029001">
    <property type="entry name" value="ITPase-like_fam"/>
</dbReference>
<dbReference type="InterPro" id="IPR003697">
    <property type="entry name" value="Maf-like"/>
</dbReference>
<dbReference type="PIRSF" id="PIRSF006305">
    <property type="entry name" value="Maf"/>
    <property type="match status" value="1"/>
</dbReference>
<comment type="catalytic activity">
    <reaction evidence="3">
        <text>UTP + H2O = UMP + diphosphate + H(+)</text>
        <dbReference type="Rhea" id="RHEA:29395"/>
        <dbReference type="ChEBI" id="CHEBI:15377"/>
        <dbReference type="ChEBI" id="CHEBI:15378"/>
        <dbReference type="ChEBI" id="CHEBI:33019"/>
        <dbReference type="ChEBI" id="CHEBI:46398"/>
        <dbReference type="ChEBI" id="CHEBI:57865"/>
        <dbReference type="EC" id="3.6.1.9"/>
    </reaction>
</comment>
<dbReference type="OrthoDB" id="9807767at2"/>
<feature type="site" description="Important for substrate specificity" evidence="3">
    <location>
        <position position="154"/>
    </location>
</feature>
<name>A0A9D3AY34_9FIRM</name>
<dbReference type="EC" id="3.6.1.9" evidence="3"/>
<dbReference type="RefSeq" id="WP_161822072.1">
    <property type="nucleotide sequence ID" value="NZ_LSRS01000003.1"/>
</dbReference>
<comment type="subcellular location">
    <subcellularLocation>
        <location evidence="3">Cytoplasm</location>
    </subcellularLocation>
</comment>
<dbReference type="GO" id="GO:0009117">
    <property type="term" value="P:nucleotide metabolic process"/>
    <property type="evidence" value="ECO:0007669"/>
    <property type="project" value="UniProtKB-KW"/>
</dbReference>
<feature type="site" description="Important for substrate specificity" evidence="3">
    <location>
        <position position="70"/>
    </location>
</feature>
<dbReference type="GO" id="GO:0005737">
    <property type="term" value="C:cytoplasm"/>
    <property type="evidence" value="ECO:0007669"/>
    <property type="project" value="UniProtKB-SubCell"/>
</dbReference>
<feature type="active site" description="Proton acceptor" evidence="3">
    <location>
        <position position="69"/>
    </location>
</feature>